<dbReference type="SUPFAM" id="SSF117289">
    <property type="entry name" value="Nucleoporin domain"/>
    <property type="match status" value="1"/>
</dbReference>
<proteinExistence type="inferred from homology"/>
<sequence>MRQRLASINIEIDPMRMLKMERIHTGLPVFAMESLRVSKNSSVRFYPGGWVAVVAGNELFLWKYLTTSKSQSRSTCLRFSLPSSDLPHTARLVCLIFPPSGPDTLSSSVFPAGCLALSPCGQSLRLWPQLTRSYAHADVTPSTLVNGLYGDEAIQMESASVSGIFVLATRTAHLIMIDARNVQNGVTCRILSNQNPTPTPKVNANVFSGLSRRVSNLFSFVASSGGLGSRLLPHTGENTVFVRLLTQPHASSGACFIYMLMEHQLDIWSLDANLEENLQGSHSVDSLLSSWDEFDGGIWRAVDMAIRSGSEFPTESPVVYVLAKRCGDSCLSTCLISLSVNGTQMHPVQTIDSSAVQVEWPFDSLGPGRLSDTWELCVPALSYGERTGRGVPTYPCLLASICRPLLGQVALVEVLTGKSVANIDFGPPASSGDGHSSSMVALSAVLACGSVEAHNLFVYVTNQRGLFALVPTDDISEASFVQEENERSISCSLRGAKTPRLKSSQDAVHLKSAKLGSDLGSTVLLHTQSRTLLVTVRLNADQLVVCDASVPNYPQLRLPSPDLTFVTLCEAARIYWMGFEEQSRHYLTRLTSQSDLCSALPAQFLRLAKRVITERPRSDPRWRYAFPNQISFHPDTQDTLTPEGCISFQLVTSLARCDEPVLPQSRFETRTEALSRLAELFKITTSIGSARTSTNAFIPITDVAKILGYRVPRAKKHVDSDHTTSDETFHSETRRWLAGEIELSMETHEQPLIGGQTKCDNLSEEVKTALNSFVCSLVDEDSNAIESCAARLAIQFDKDRITQAADDLASDGIGHQATVHVLSGLCVAGELVEFARGMYAMLSRLTSKCFFFTSSNPETSLQPVFQSVAIEAGFSADCLEIVGPQEAVMQTISLVPRFVTAMGEAVNSALITSAEGESDPNTALSPSVEAAEFLLLCSNLISVGFAELMRYRARQIKLIETALLDSGVHSSQTKNSHFLACWLTDARPFGIGDVLLQLLEHLVCLGSGEMHPESPESMYANVTQLSKDAAIRAVEWVEILLTIAQERVRWATTHTAWVWSRLSVSNDGDEHRFECLQSVQRVRRLRFWFAALRKQLICLVADRLDRPEIALSLAERFADCSQMVRLCYLLEAQDELMAEQDPTHWPTTDAFTSNRFHHRRLAELLKRVPASCKLADHALQWYFACGEHARVQSLLGLLEKNQCKTEGESVRPPEVRLPLTTVVKDALQAKKIVPVVSSSVDALSRFLLRGDTRDHAWPHLLATRQYSKAADILLEEGCKEIRFLGRRKLLFSLAKLAYLISDADGSLESPLGSRSRRDSALTIIELLLECIHMQESLPDCLRQNESDLCSPSGNRRCDSVVDPVILARLYVSGVPGRSGTVKHEYLNGSSAVSALSEFSSAIRLADLIPDVSRFYPALTSIDPIETRANLILYIWCQAFKMDDWPQTNEGEDPIQVCGRSFACKLVHHVRKHYRNAMELLPTPDELCGCAELEDLSDDPHFNYLLQAGFEYILNSANQISN</sequence>
<dbReference type="InterPro" id="IPR015943">
    <property type="entry name" value="WD40/YVTN_repeat-like_dom_sf"/>
</dbReference>
<keyword evidence="4" id="KW-0539">Nucleus</keyword>
<evidence type="ECO:0000256" key="1">
    <source>
        <dbReference type="ARBA" id="ARBA00004123"/>
    </source>
</evidence>
<organism evidence="5 6">
    <name type="scientific">Fasciola gigantica</name>
    <name type="common">Giant liver fluke</name>
    <dbReference type="NCBI Taxonomy" id="46835"/>
    <lineage>
        <taxon>Eukaryota</taxon>
        <taxon>Metazoa</taxon>
        <taxon>Spiralia</taxon>
        <taxon>Lophotrochozoa</taxon>
        <taxon>Platyhelminthes</taxon>
        <taxon>Trematoda</taxon>
        <taxon>Digenea</taxon>
        <taxon>Plagiorchiida</taxon>
        <taxon>Echinostomata</taxon>
        <taxon>Echinostomatoidea</taxon>
        <taxon>Fasciolidae</taxon>
        <taxon>Fasciola</taxon>
    </lineage>
</organism>
<protein>
    <recommendedName>
        <fullName evidence="7">Nuclear pore complex protein Nup133</fullName>
    </recommendedName>
</protein>
<dbReference type="GO" id="GO:0016973">
    <property type="term" value="P:poly(A)+ mRNA export from nucleus"/>
    <property type="evidence" value="ECO:0007669"/>
    <property type="project" value="TreeGrafter"/>
</dbReference>
<evidence type="ECO:0000256" key="2">
    <source>
        <dbReference type="ARBA" id="ARBA00005569"/>
    </source>
</evidence>
<evidence type="ECO:0000256" key="3">
    <source>
        <dbReference type="ARBA" id="ARBA00022448"/>
    </source>
</evidence>
<evidence type="ECO:0000313" key="6">
    <source>
        <dbReference type="Proteomes" id="UP000316759"/>
    </source>
</evidence>
<keyword evidence="3" id="KW-0813">Transport</keyword>
<dbReference type="GO" id="GO:0017056">
    <property type="term" value="F:structural constituent of nuclear pore"/>
    <property type="evidence" value="ECO:0007669"/>
    <property type="project" value="InterPro"/>
</dbReference>
<dbReference type="Gene3D" id="2.130.10.10">
    <property type="entry name" value="YVTN repeat-like/Quinoprotein amine dehydrogenase"/>
    <property type="match status" value="1"/>
</dbReference>
<gene>
    <name evidence="5" type="ORF">FGIG_02182</name>
</gene>
<dbReference type="GO" id="GO:0000972">
    <property type="term" value="P:transcription-dependent tethering of RNA polymerase II gene DNA at nuclear periphery"/>
    <property type="evidence" value="ECO:0007669"/>
    <property type="project" value="TreeGrafter"/>
</dbReference>
<evidence type="ECO:0000313" key="5">
    <source>
        <dbReference type="EMBL" id="TPP61438.1"/>
    </source>
</evidence>
<dbReference type="GO" id="GO:0031080">
    <property type="term" value="C:nuclear pore outer ring"/>
    <property type="evidence" value="ECO:0007669"/>
    <property type="project" value="TreeGrafter"/>
</dbReference>
<dbReference type="PANTHER" id="PTHR13405">
    <property type="entry name" value="NUCLEAR PORE COMPLEX PROTEIN NUP133"/>
    <property type="match status" value="1"/>
</dbReference>
<dbReference type="InterPro" id="IPR037624">
    <property type="entry name" value="Nup133-like"/>
</dbReference>
<dbReference type="Gene3D" id="1.25.40.700">
    <property type="match status" value="1"/>
</dbReference>
<name>A0A504YUF6_FASGI</name>
<comment type="subcellular location">
    <subcellularLocation>
        <location evidence="1">Nucleus</location>
    </subcellularLocation>
</comment>
<dbReference type="OrthoDB" id="6285121at2759"/>
<evidence type="ECO:0000256" key="4">
    <source>
        <dbReference type="ARBA" id="ARBA00023242"/>
    </source>
</evidence>
<keyword evidence="6" id="KW-1185">Reference proteome</keyword>
<dbReference type="STRING" id="46835.A0A504YUF6"/>
<accession>A0A504YUF6</accession>
<comment type="caution">
    <text evidence="5">The sequence shown here is derived from an EMBL/GenBank/DDBJ whole genome shotgun (WGS) entry which is preliminary data.</text>
</comment>
<dbReference type="Gene3D" id="1.20.58.1380">
    <property type="match status" value="1"/>
</dbReference>
<comment type="similarity">
    <text evidence="2">Belongs to the nucleoporin Nup133 family.</text>
</comment>
<dbReference type="PANTHER" id="PTHR13405:SF11">
    <property type="entry name" value="NUCLEAR PORE COMPLEX PROTEIN NUP133"/>
    <property type="match status" value="1"/>
</dbReference>
<dbReference type="EMBL" id="SUNJ01008169">
    <property type="protein sequence ID" value="TPP61438.1"/>
    <property type="molecule type" value="Genomic_DNA"/>
</dbReference>
<dbReference type="Proteomes" id="UP000316759">
    <property type="component" value="Unassembled WGS sequence"/>
</dbReference>
<dbReference type="GO" id="GO:0006606">
    <property type="term" value="P:protein import into nucleus"/>
    <property type="evidence" value="ECO:0007669"/>
    <property type="project" value="TreeGrafter"/>
</dbReference>
<evidence type="ECO:0008006" key="7">
    <source>
        <dbReference type="Google" id="ProtNLM"/>
    </source>
</evidence>
<reference evidence="5 6" key="1">
    <citation type="submission" date="2019-04" db="EMBL/GenBank/DDBJ databases">
        <title>Annotation for the trematode Fasciola gigantica.</title>
        <authorList>
            <person name="Choi Y.-J."/>
        </authorList>
    </citation>
    <scope>NUCLEOTIDE SEQUENCE [LARGE SCALE GENOMIC DNA]</scope>
    <source>
        <strain evidence="5">Uganda_cow_1</strain>
    </source>
</reference>